<evidence type="ECO:0000256" key="4">
    <source>
        <dbReference type="HAMAP-Rule" id="MF_01368"/>
    </source>
</evidence>
<evidence type="ECO:0000313" key="7">
    <source>
        <dbReference type="Proteomes" id="UP000767854"/>
    </source>
</evidence>
<dbReference type="NCBIfam" id="TIGR00059">
    <property type="entry name" value="L17"/>
    <property type="match status" value="1"/>
</dbReference>
<dbReference type="Gene3D" id="3.90.1030.10">
    <property type="entry name" value="Ribosomal protein L17"/>
    <property type="match status" value="1"/>
</dbReference>
<proteinExistence type="inferred from homology"/>
<comment type="caution">
    <text evidence="6">The sequence shown here is derived from an EMBL/GenBank/DDBJ whole genome shotgun (WGS) entry which is preliminary data.</text>
</comment>
<dbReference type="PROSITE" id="PS01167">
    <property type="entry name" value="RIBOSOMAL_L17"/>
    <property type="match status" value="1"/>
</dbReference>
<evidence type="ECO:0000256" key="3">
    <source>
        <dbReference type="ARBA" id="ARBA00023274"/>
    </source>
</evidence>
<comment type="similarity">
    <text evidence="1 4 5">Belongs to the bacterial ribosomal protein bL17 family.</text>
</comment>
<evidence type="ECO:0000256" key="1">
    <source>
        <dbReference type="ARBA" id="ARBA00008777"/>
    </source>
</evidence>
<dbReference type="EMBL" id="JAFBDT010000008">
    <property type="protein sequence ID" value="MBM7561825.1"/>
    <property type="molecule type" value="Genomic_DNA"/>
</dbReference>
<dbReference type="Proteomes" id="UP000767854">
    <property type="component" value="Unassembled WGS sequence"/>
</dbReference>
<keyword evidence="7" id="KW-1185">Reference proteome</keyword>
<evidence type="ECO:0000256" key="2">
    <source>
        <dbReference type="ARBA" id="ARBA00022980"/>
    </source>
</evidence>
<evidence type="ECO:0000313" key="6">
    <source>
        <dbReference type="EMBL" id="MBM7561825.1"/>
    </source>
</evidence>
<reference evidence="6 7" key="1">
    <citation type="submission" date="2021-01" db="EMBL/GenBank/DDBJ databases">
        <title>Genomic Encyclopedia of Type Strains, Phase IV (KMG-IV): sequencing the most valuable type-strain genomes for metagenomic binning, comparative biology and taxonomic classification.</title>
        <authorList>
            <person name="Goeker M."/>
        </authorList>
    </citation>
    <scope>NUCLEOTIDE SEQUENCE [LARGE SCALE GENOMIC DNA]</scope>
    <source>
        <strain evidence="6 7">DSM 24436</strain>
    </source>
</reference>
<dbReference type="GO" id="GO:0005840">
    <property type="term" value="C:ribosome"/>
    <property type="evidence" value="ECO:0007669"/>
    <property type="project" value="UniProtKB-KW"/>
</dbReference>
<dbReference type="InterPro" id="IPR000456">
    <property type="entry name" value="Ribosomal_bL17"/>
</dbReference>
<sequence length="113" mass="12885">MAAYRKLGRPSSHRNLMLRNLTTSLLKNGRIETTVTRGKETRKFAEKMITLAKRGDLHARRQVLAFVTEEAVVKKLFDEIAPNYKERNGGYTRLIQTGPRRGDAAPMCKLELI</sequence>
<dbReference type="InterPro" id="IPR036373">
    <property type="entry name" value="Ribosomal_bL17_sf"/>
</dbReference>
<gene>
    <name evidence="4" type="primary">rplQ</name>
    <name evidence="6" type="ORF">JOC49_001366</name>
</gene>
<name>A0ABS2MR01_9FIRM</name>
<accession>A0ABS2MR01</accession>
<dbReference type="PANTHER" id="PTHR14413:SF16">
    <property type="entry name" value="LARGE RIBOSOMAL SUBUNIT PROTEIN BL17M"/>
    <property type="match status" value="1"/>
</dbReference>
<evidence type="ECO:0000256" key="5">
    <source>
        <dbReference type="RuleBase" id="RU000660"/>
    </source>
</evidence>
<dbReference type="SUPFAM" id="SSF64263">
    <property type="entry name" value="Prokaryotic ribosomal protein L17"/>
    <property type="match status" value="1"/>
</dbReference>
<organism evidence="6 7">
    <name type="scientific">Fusibacter tunisiensis</name>
    <dbReference type="NCBI Taxonomy" id="1008308"/>
    <lineage>
        <taxon>Bacteria</taxon>
        <taxon>Bacillati</taxon>
        <taxon>Bacillota</taxon>
        <taxon>Clostridia</taxon>
        <taxon>Eubacteriales</taxon>
        <taxon>Eubacteriales Family XII. Incertae Sedis</taxon>
        <taxon>Fusibacter</taxon>
    </lineage>
</organism>
<keyword evidence="2 4" id="KW-0689">Ribosomal protein</keyword>
<dbReference type="InterPro" id="IPR047859">
    <property type="entry name" value="Ribosomal_bL17_CS"/>
</dbReference>
<keyword evidence="3 4" id="KW-0687">Ribonucleoprotein</keyword>
<dbReference type="HAMAP" id="MF_01368">
    <property type="entry name" value="Ribosomal_bL17"/>
    <property type="match status" value="1"/>
</dbReference>
<dbReference type="PANTHER" id="PTHR14413">
    <property type="entry name" value="RIBOSOMAL PROTEIN L17"/>
    <property type="match status" value="1"/>
</dbReference>
<protein>
    <recommendedName>
        <fullName evidence="4">Large ribosomal subunit protein bL17</fullName>
    </recommendedName>
</protein>
<dbReference type="Pfam" id="PF01196">
    <property type="entry name" value="Ribosomal_L17"/>
    <property type="match status" value="1"/>
</dbReference>
<dbReference type="RefSeq" id="WP_204663704.1">
    <property type="nucleotide sequence ID" value="NZ_JAFBDT010000008.1"/>
</dbReference>
<comment type="subunit">
    <text evidence="4">Part of the 50S ribosomal subunit. Contacts protein L32.</text>
</comment>